<keyword evidence="11" id="KW-0408">Iron</keyword>
<dbReference type="PANTHER" id="PTHR24421">
    <property type="entry name" value="NITRATE/NITRITE SENSOR PROTEIN NARX-RELATED"/>
    <property type="match status" value="1"/>
</dbReference>
<evidence type="ECO:0000256" key="10">
    <source>
        <dbReference type="ARBA" id="ARBA00022777"/>
    </source>
</evidence>
<dbReference type="PRINTS" id="PR00344">
    <property type="entry name" value="BCTRLSENSOR"/>
</dbReference>
<dbReference type="AlphaFoldDB" id="Q7X326"/>
<dbReference type="InterPro" id="IPR004358">
    <property type="entry name" value="Sig_transdc_His_kin-like_C"/>
</dbReference>
<keyword evidence="7" id="KW-0963">Cytoplasm</keyword>
<comment type="cofactor">
    <cofactor evidence="2">
        <name>[4Fe-4S] cluster</name>
        <dbReference type="ChEBI" id="CHEBI:49883"/>
    </cofactor>
</comment>
<evidence type="ECO:0000256" key="14">
    <source>
        <dbReference type="ARBA" id="ARBA00024827"/>
    </source>
</evidence>
<dbReference type="GO" id="GO:0051539">
    <property type="term" value="F:4 iron, 4 sulfur cluster binding"/>
    <property type="evidence" value="ECO:0007669"/>
    <property type="project" value="UniProtKB-KW"/>
</dbReference>
<evidence type="ECO:0000256" key="3">
    <source>
        <dbReference type="ARBA" id="ARBA00004496"/>
    </source>
</evidence>
<evidence type="ECO:0000256" key="7">
    <source>
        <dbReference type="ARBA" id="ARBA00022490"/>
    </source>
</evidence>
<dbReference type="SMART" id="SM00387">
    <property type="entry name" value="HATPase_c"/>
    <property type="match status" value="1"/>
</dbReference>
<dbReference type="CDD" id="cd16917">
    <property type="entry name" value="HATPase_UhpB-NarQ-NarX-like"/>
    <property type="match status" value="1"/>
</dbReference>
<dbReference type="InterPro" id="IPR036890">
    <property type="entry name" value="HATPase_C_sf"/>
</dbReference>
<keyword evidence="8" id="KW-0808">Transferase</keyword>
<keyword evidence="17" id="KW-0812">Transmembrane</keyword>
<protein>
    <recommendedName>
        <fullName evidence="5">Oxygen sensor histidine kinase NreB</fullName>
        <ecNumber evidence="4">2.7.13.3</ecNumber>
    </recommendedName>
    <alternativeName>
        <fullName evidence="15">Nitrogen regulation protein B</fullName>
    </alternativeName>
</protein>
<dbReference type="GO" id="GO:0005737">
    <property type="term" value="C:cytoplasm"/>
    <property type="evidence" value="ECO:0007669"/>
    <property type="project" value="UniProtKB-SubCell"/>
</dbReference>
<organism evidence="19">
    <name type="scientific">uncultured Acidobacteriota bacterium</name>
    <dbReference type="NCBI Taxonomy" id="171953"/>
    <lineage>
        <taxon>Bacteria</taxon>
        <taxon>Pseudomonadati</taxon>
        <taxon>Acidobacteriota</taxon>
        <taxon>environmental samples</taxon>
    </lineage>
</organism>
<keyword evidence="9" id="KW-0479">Metal-binding</keyword>
<evidence type="ECO:0000256" key="2">
    <source>
        <dbReference type="ARBA" id="ARBA00001966"/>
    </source>
</evidence>
<dbReference type="Gene3D" id="3.30.565.10">
    <property type="entry name" value="Histidine kinase-like ATPase, C-terminal domain"/>
    <property type="match status" value="1"/>
</dbReference>
<feature type="coiled-coil region" evidence="16">
    <location>
        <begin position="157"/>
        <end position="251"/>
    </location>
</feature>
<dbReference type="Pfam" id="PF07730">
    <property type="entry name" value="HisKA_3"/>
    <property type="match status" value="1"/>
</dbReference>
<evidence type="ECO:0000256" key="4">
    <source>
        <dbReference type="ARBA" id="ARBA00012438"/>
    </source>
</evidence>
<keyword evidence="12" id="KW-0902">Two-component regulatory system</keyword>
<proteinExistence type="predicted"/>
<evidence type="ECO:0000256" key="17">
    <source>
        <dbReference type="SAM" id="Phobius"/>
    </source>
</evidence>
<evidence type="ECO:0000256" key="15">
    <source>
        <dbReference type="ARBA" id="ARBA00030800"/>
    </source>
</evidence>
<dbReference type="EC" id="2.7.13.3" evidence="4"/>
<accession>Q7X326</accession>
<dbReference type="InterPro" id="IPR003594">
    <property type="entry name" value="HATPase_dom"/>
</dbReference>
<sequence length="454" mass="51486">MRLKTWPVAALGLGSLLLLIALSMLASSRRAQEIFTQLDELNTYHHNVDAKLRRLRSDVHLSGIFVRDYLLDVERERAPEYRQSLSEFRDTNTATLADLRALLNRDDDRIVSLQARLEEYWQTFEPLFDWTTTEKILHSASFLRREVVPRREAALAIAQEIEELNNANLTMQRAEVEKRLAALRRDLLRMLGQSLSLGLIVALVAVYRLRVLEKRSDQQRVVAEDAERQMRQLSQQLVATQEDERKNLSRELHDHVGQVLTALRMEIGRIERMRAPADARLGAAVIECKTLVDDMFRTVRNLALGLRPSMLDDFGLQAALEWHVRDLASRYGVDVELTMTGDFDALPDRYRTCVYRAVQEALTNCVRHASARSITVTVTSNGEQLEAFVADDGVGLDQSRRRNGLGLRGIEERVRDLNGSMTIDALSGKGTKLAIRLPLPEAESEAPLRRAAGQ</sequence>
<dbReference type="InterPro" id="IPR050482">
    <property type="entry name" value="Sensor_HK_TwoCompSys"/>
</dbReference>
<evidence type="ECO:0000256" key="16">
    <source>
        <dbReference type="SAM" id="Coils"/>
    </source>
</evidence>
<evidence type="ECO:0000256" key="1">
    <source>
        <dbReference type="ARBA" id="ARBA00000085"/>
    </source>
</evidence>
<evidence type="ECO:0000256" key="6">
    <source>
        <dbReference type="ARBA" id="ARBA00022485"/>
    </source>
</evidence>
<evidence type="ECO:0000256" key="8">
    <source>
        <dbReference type="ARBA" id="ARBA00022679"/>
    </source>
</evidence>
<keyword evidence="16" id="KW-0175">Coiled coil</keyword>
<evidence type="ECO:0000256" key="13">
    <source>
        <dbReference type="ARBA" id="ARBA00023014"/>
    </source>
</evidence>
<comment type="function">
    <text evidence="14">Member of the two-component regulatory system NreB/NreC involved in the control of dissimilatory nitrate/nitrite reduction in response to oxygen. NreB functions as a direct oxygen sensor histidine kinase which is autophosphorylated, in the absence of oxygen, probably at the conserved histidine residue, and transfers its phosphate group probably to a conserved aspartate residue of NreC. NreB/NreC activates the expression of the nitrate (narGHJI) and nitrite (nir) reductase operons, as well as the putative nitrate transporter gene narT.</text>
</comment>
<keyword evidence="17" id="KW-0472">Membrane</keyword>
<dbReference type="Pfam" id="PF02518">
    <property type="entry name" value="HATPase_c"/>
    <property type="match status" value="1"/>
</dbReference>
<keyword evidence="13" id="KW-0411">Iron-sulfur</keyword>
<dbReference type="SUPFAM" id="SSF55874">
    <property type="entry name" value="ATPase domain of HSP90 chaperone/DNA topoisomerase II/histidine kinase"/>
    <property type="match status" value="1"/>
</dbReference>
<dbReference type="Gene3D" id="1.20.5.1930">
    <property type="match status" value="1"/>
</dbReference>
<evidence type="ECO:0000256" key="5">
    <source>
        <dbReference type="ARBA" id="ARBA00017322"/>
    </source>
</evidence>
<dbReference type="PROSITE" id="PS50109">
    <property type="entry name" value="HIS_KIN"/>
    <property type="match status" value="1"/>
</dbReference>
<dbReference type="InterPro" id="IPR005467">
    <property type="entry name" value="His_kinase_dom"/>
</dbReference>
<evidence type="ECO:0000256" key="9">
    <source>
        <dbReference type="ARBA" id="ARBA00022723"/>
    </source>
</evidence>
<dbReference type="InterPro" id="IPR011712">
    <property type="entry name" value="Sig_transdc_His_kin_sub3_dim/P"/>
</dbReference>
<dbReference type="GO" id="GO:0000155">
    <property type="term" value="F:phosphorelay sensor kinase activity"/>
    <property type="evidence" value="ECO:0007669"/>
    <property type="project" value="InterPro"/>
</dbReference>
<keyword evidence="17" id="KW-1133">Transmembrane helix</keyword>
<dbReference type="PANTHER" id="PTHR24421:SF58">
    <property type="entry name" value="SIGNAL TRANSDUCTION HISTIDINE-PROTEIN KINASE_PHOSPHATASE UHPB"/>
    <property type="match status" value="1"/>
</dbReference>
<dbReference type="GO" id="GO:0046983">
    <property type="term" value="F:protein dimerization activity"/>
    <property type="evidence" value="ECO:0007669"/>
    <property type="project" value="InterPro"/>
</dbReference>
<dbReference type="GO" id="GO:0046872">
    <property type="term" value="F:metal ion binding"/>
    <property type="evidence" value="ECO:0007669"/>
    <property type="project" value="UniProtKB-KW"/>
</dbReference>
<dbReference type="EMBL" id="AY281354">
    <property type="protein sequence ID" value="AAP58538.1"/>
    <property type="molecule type" value="Genomic_DNA"/>
</dbReference>
<evidence type="ECO:0000256" key="12">
    <source>
        <dbReference type="ARBA" id="ARBA00023012"/>
    </source>
</evidence>
<keyword evidence="10 19" id="KW-0418">Kinase</keyword>
<keyword evidence="6" id="KW-0004">4Fe-4S</keyword>
<feature type="domain" description="Histidine kinase" evidence="18">
    <location>
        <begin position="354"/>
        <end position="441"/>
    </location>
</feature>
<comment type="subcellular location">
    <subcellularLocation>
        <location evidence="3">Cytoplasm</location>
    </subcellularLocation>
</comment>
<feature type="transmembrane region" description="Helical" evidence="17">
    <location>
        <begin position="187"/>
        <end position="207"/>
    </location>
</feature>
<dbReference type="GO" id="GO:0016020">
    <property type="term" value="C:membrane"/>
    <property type="evidence" value="ECO:0007669"/>
    <property type="project" value="InterPro"/>
</dbReference>
<name>Q7X326_9BACT</name>
<evidence type="ECO:0000256" key="11">
    <source>
        <dbReference type="ARBA" id="ARBA00023004"/>
    </source>
</evidence>
<evidence type="ECO:0000259" key="18">
    <source>
        <dbReference type="PROSITE" id="PS50109"/>
    </source>
</evidence>
<reference evidence="19" key="1">
    <citation type="journal article" date="2003" name="Mol. Microbiol.">
        <title>Acidobacteria form a coherent but highly diverse group within the bacterial domain: evidence from environmental genomics.</title>
        <authorList>
            <person name="Quaiser A."/>
            <person name="Ochsenreiter T."/>
            <person name="Lanz C."/>
            <person name="Schuster S.C."/>
            <person name="Treusch A.H."/>
            <person name="Eck J."/>
            <person name="Schleper C."/>
        </authorList>
    </citation>
    <scope>NUCLEOTIDE SEQUENCE</scope>
</reference>
<comment type="catalytic activity">
    <reaction evidence="1">
        <text>ATP + protein L-histidine = ADP + protein N-phospho-L-histidine.</text>
        <dbReference type="EC" id="2.7.13.3"/>
    </reaction>
</comment>
<evidence type="ECO:0000313" key="19">
    <source>
        <dbReference type="EMBL" id="AAP58538.1"/>
    </source>
</evidence>